<dbReference type="RefSeq" id="WP_185132591.1">
    <property type="nucleotide sequence ID" value="NZ_JACJVO010000039.1"/>
</dbReference>
<dbReference type="CDD" id="cd13580">
    <property type="entry name" value="PBP2_AlgQ_like_1"/>
    <property type="match status" value="1"/>
</dbReference>
<dbReference type="PANTHER" id="PTHR43649:SF12">
    <property type="entry name" value="DIACETYLCHITOBIOSE BINDING PROTEIN DASA"/>
    <property type="match status" value="1"/>
</dbReference>
<feature type="chain" id="PRO_5039672176" evidence="1">
    <location>
        <begin position="27"/>
        <end position="517"/>
    </location>
</feature>
<evidence type="ECO:0000256" key="1">
    <source>
        <dbReference type="SAM" id="SignalP"/>
    </source>
</evidence>
<reference evidence="2 3" key="1">
    <citation type="submission" date="2020-08" db="EMBL/GenBank/DDBJ databases">
        <title>Cohnella phylogeny.</title>
        <authorList>
            <person name="Dunlap C."/>
        </authorList>
    </citation>
    <scope>NUCLEOTIDE SEQUENCE [LARGE SCALE GENOMIC DNA]</scope>
    <source>
        <strain evidence="2 3">CBP 2801</strain>
    </source>
</reference>
<protein>
    <submittedName>
        <fullName evidence="2">Extracellular solute-binding protein</fullName>
    </submittedName>
</protein>
<evidence type="ECO:0000313" key="3">
    <source>
        <dbReference type="Proteomes" id="UP000564644"/>
    </source>
</evidence>
<feature type="signal peptide" evidence="1">
    <location>
        <begin position="1"/>
        <end position="26"/>
    </location>
</feature>
<dbReference type="Proteomes" id="UP000564644">
    <property type="component" value="Unassembled WGS sequence"/>
</dbReference>
<dbReference type="Gene3D" id="3.40.190.10">
    <property type="entry name" value="Periplasmic binding protein-like II"/>
    <property type="match status" value="2"/>
</dbReference>
<sequence>MRISLRKKPAAAAVLAAALTATVLTGCSGGKNEAASSSSASSAGEGYATVKVFKSPLGVGTIPDESNAHVQYVAQKTGVVYQLMTTPPGSDAVEYLNTLIASNELPDILRPLGGVEQTLITQGGALALDDLLPKYAPNVWKNIPQEAWDVVRSASPDGKIYYVPKVFLVPERAPMIRKDWLDKLGLTMPKTTEDYKNVLRAFRDKDPNGNGKKDELPTTGREYGKWMDHLFAMFGVAMWEGNPEWDLYDGKIQYAGVTENMRAAIAYIRDLYKEKLLDNETFLNKGEVWTAKINNNLVGSWYHLPANLPDRFTAIKKSAPDAYVVGMPLPKAEGFDGFVTQKSMGEPEWIIPKKAEAKAPDSLKLLDFFYDKANDDFIRYGIEGLQHEVANGKKVLLPADENRPIGLGMRNLTTEEDMQVRIEQTMPEDMQQMVKDIFKVSTADARRIAGDGLPNTVYEGYPDIQSHKLFQEYLTKIVIGEWPIEKFDEFVDRWNKAGGAEVTKRVQEWYAKVSEKK</sequence>
<dbReference type="EMBL" id="JACJVO010000039">
    <property type="protein sequence ID" value="MBB6734931.1"/>
    <property type="molecule type" value="Genomic_DNA"/>
</dbReference>
<comment type="caution">
    <text evidence="2">The sequence shown here is derived from an EMBL/GenBank/DDBJ whole genome shotgun (WGS) entry which is preliminary data.</text>
</comment>
<keyword evidence="3" id="KW-1185">Reference proteome</keyword>
<proteinExistence type="predicted"/>
<keyword evidence="1" id="KW-0732">Signal</keyword>
<dbReference type="PANTHER" id="PTHR43649">
    <property type="entry name" value="ARABINOSE-BINDING PROTEIN-RELATED"/>
    <property type="match status" value="1"/>
</dbReference>
<dbReference type="SUPFAM" id="SSF53850">
    <property type="entry name" value="Periplasmic binding protein-like II"/>
    <property type="match status" value="1"/>
</dbReference>
<name>A0A7X0VYE1_9BACL</name>
<accession>A0A7X0VYE1</accession>
<dbReference type="PROSITE" id="PS51257">
    <property type="entry name" value="PROKAR_LIPOPROTEIN"/>
    <property type="match status" value="1"/>
</dbReference>
<evidence type="ECO:0000313" key="2">
    <source>
        <dbReference type="EMBL" id="MBB6734931.1"/>
    </source>
</evidence>
<gene>
    <name evidence="2" type="ORF">H7C18_28870</name>
</gene>
<organism evidence="2 3">
    <name type="scientific">Cohnella zeiphila</name>
    <dbReference type="NCBI Taxonomy" id="2761120"/>
    <lineage>
        <taxon>Bacteria</taxon>
        <taxon>Bacillati</taxon>
        <taxon>Bacillota</taxon>
        <taxon>Bacilli</taxon>
        <taxon>Bacillales</taxon>
        <taxon>Paenibacillaceae</taxon>
        <taxon>Cohnella</taxon>
    </lineage>
</organism>
<dbReference type="AlphaFoldDB" id="A0A7X0VYE1"/>
<dbReference type="InterPro" id="IPR050490">
    <property type="entry name" value="Bact_solute-bd_prot1"/>
</dbReference>